<dbReference type="EMBL" id="JACXST010000003">
    <property type="protein sequence ID" value="MBD9362997.1"/>
    <property type="molecule type" value="Genomic_DNA"/>
</dbReference>
<keyword evidence="3" id="KW-1185">Reference proteome</keyword>
<dbReference type="Gene3D" id="3.40.630.30">
    <property type="match status" value="1"/>
</dbReference>
<dbReference type="PROSITE" id="PS51186">
    <property type="entry name" value="GNAT"/>
    <property type="match status" value="1"/>
</dbReference>
<evidence type="ECO:0000313" key="2">
    <source>
        <dbReference type="EMBL" id="MBD9362997.1"/>
    </source>
</evidence>
<dbReference type="RefSeq" id="WP_192395722.1">
    <property type="nucleotide sequence ID" value="NZ_CAJHIU010000003.1"/>
</dbReference>
<dbReference type="Proteomes" id="UP000641152">
    <property type="component" value="Unassembled WGS sequence"/>
</dbReference>
<reference evidence="2 3" key="1">
    <citation type="submission" date="2020-09" db="EMBL/GenBank/DDBJ databases">
        <title>Methylomonas albis sp. nov. and Methylomonas fluvii sp. nov.: Two cold-adapted methanotrophs from the River Elbe and an amended description of Methylovulum psychrotolerans strain Eb1.</title>
        <authorList>
            <person name="Bussmann I.K."/>
            <person name="Klings K.-W."/>
            <person name="Warnstedt J."/>
            <person name="Hoppert M."/>
            <person name="Saborowski A."/>
            <person name="Horn F."/>
            <person name="Liebner S."/>
        </authorList>
    </citation>
    <scope>NUCLEOTIDE SEQUENCE [LARGE SCALE GENOMIC DNA]</scope>
    <source>
        <strain evidence="2 3">EbB</strain>
    </source>
</reference>
<dbReference type="InterPro" id="IPR016181">
    <property type="entry name" value="Acyl_CoA_acyltransferase"/>
</dbReference>
<evidence type="ECO:0000259" key="1">
    <source>
        <dbReference type="PROSITE" id="PS51186"/>
    </source>
</evidence>
<gene>
    <name evidence="2" type="ORF">EBB_21335</name>
</gene>
<evidence type="ECO:0000313" key="3">
    <source>
        <dbReference type="Proteomes" id="UP000641152"/>
    </source>
</evidence>
<dbReference type="InterPro" id="IPR000182">
    <property type="entry name" value="GNAT_dom"/>
</dbReference>
<organism evidence="2 3">
    <name type="scientific">Methylomonas fluvii</name>
    <dbReference type="NCBI Taxonomy" id="1854564"/>
    <lineage>
        <taxon>Bacteria</taxon>
        <taxon>Pseudomonadati</taxon>
        <taxon>Pseudomonadota</taxon>
        <taxon>Gammaproteobacteria</taxon>
        <taxon>Methylococcales</taxon>
        <taxon>Methylococcaceae</taxon>
        <taxon>Methylomonas</taxon>
    </lineage>
</organism>
<protein>
    <submittedName>
        <fullName evidence="2">GNAT family N-acetyltransferase</fullName>
    </submittedName>
</protein>
<feature type="domain" description="N-acetyltransferase" evidence="1">
    <location>
        <begin position="7"/>
        <end position="158"/>
    </location>
</feature>
<sequence length="166" mass="17399">MTTNSPLVIRPAVTSDAECVSQLIGSVADRCTISPTGDGAELFYSSISPQAIGSYIANANFLYLVGLLNDKLAGVVAVRDARHLFHLFVAPACQYQGVGTALALRAIALSLAASPSEIFTVNAALSSVPFYARLGFQPLGPKIEDKGVAFVPMQLPSSALNAASWR</sequence>
<dbReference type="Pfam" id="PF13673">
    <property type="entry name" value="Acetyltransf_10"/>
    <property type="match status" value="1"/>
</dbReference>
<name>A0ABR9DIR2_9GAMM</name>
<dbReference type="CDD" id="cd04301">
    <property type="entry name" value="NAT_SF"/>
    <property type="match status" value="1"/>
</dbReference>
<dbReference type="SUPFAM" id="SSF55729">
    <property type="entry name" value="Acyl-CoA N-acyltransferases (Nat)"/>
    <property type="match status" value="1"/>
</dbReference>
<comment type="caution">
    <text evidence="2">The sequence shown here is derived from an EMBL/GenBank/DDBJ whole genome shotgun (WGS) entry which is preliminary data.</text>
</comment>
<accession>A0ABR9DIR2</accession>
<proteinExistence type="predicted"/>